<feature type="DNA-binding region" description="H-T-H motif" evidence="2">
    <location>
        <begin position="44"/>
        <end position="63"/>
    </location>
</feature>
<evidence type="ECO:0000259" key="3">
    <source>
        <dbReference type="PROSITE" id="PS50977"/>
    </source>
</evidence>
<proteinExistence type="predicted"/>
<dbReference type="PROSITE" id="PS50977">
    <property type="entry name" value="HTH_TETR_2"/>
    <property type="match status" value="1"/>
</dbReference>
<sequence>MELQLQIKMNPNLYLRDPDSTELGRNIIQHSIKLIHDIGFEDFTFKKLAIEVGSTEASIYRYFENKHRLLTYITTWFWTWLEYQLIFHTNNLKHPREKVDIVIKLLTFEVQDKFIVEHIDKSLLHGIVICEGDKAYLTKNVTEDNKSMLFKPYKDLCHRIAEIFLELNAEFGFPHSLASTLIETAHRQMYFKEHLPRLTDFGKSKKVKPLVEFLQHLVFKSLEN</sequence>
<organism evidence="4 5">
    <name type="scientific">Chitinophaga polysaccharea</name>
    <dbReference type="NCBI Taxonomy" id="1293035"/>
    <lineage>
        <taxon>Bacteria</taxon>
        <taxon>Pseudomonadati</taxon>
        <taxon>Bacteroidota</taxon>
        <taxon>Chitinophagia</taxon>
        <taxon>Chitinophagales</taxon>
        <taxon>Chitinophagaceae</taxon>
        <taxon>Chitinophaga</taxon>
    </lineage>
</organism>
<dbReference type="InterPro" id="IPR001647">
    <property type="entry name" value="HTH_TetR"/>
</dbReference>
<evidence type="ECO:0000256" key="1">
    <source>
        <dbReference type="ARBA" id="ARBA00023125"/>
    </source>
</evidence>
<dbReference type="Gene3D" id="1.10.357.10">
    <property type="entry name" value="Tetracycline Repressor, domain 2"/>
    <property type="match status" value="1"/>
</dbReference>
<protein>
    <submittedName>
        <fullName evidence="4">TetR family transcriptional regulator</fullName>
    </submittedName>
</protein>
<evidence type="ECO:0000256" key="2">
    <source>
        <dbReference type="PROSITE-ProRule" id="PRU00335"/>
    </source>
</evidence>
<dbReference type="OrthoDB" id="649282at2"/>
<gene>
    <name evidence="4" type="ORF">FHW36_11335</name>
</gene>
<dbReference type="GO" id="GO:0003677">
    <property type="term" value="F:DNA binding"/>
    <property type="evidence" value="ECO:0007669"/>
    <property type="project" value="UniProtKB-UniRule"/>
</dbReference>
<dbReference type="AlphaFoldDB" id="A0A561P3U1"/>
<comment type="caution">
    <text evidence="4">The sequence shown here is derived from an EMBL/GenBank/DDBJ whole genome shotgun (WGS) entry which is preliminary data.</text>
</comment>
<dbReference type="Pfam" id="PF00440">
    <property type="entry name" value="TetR_N"/>
    <property type="match status" value="1"/>
</dbReference>
<dbReference type="EMBL" id="VIWO01000013">
    <property type="protein sequence ID" value="TWF32781.1"/>
    <property type="molecule type" value="Genomic_DNA"/>
</dbReference>
<name>A0A561P3U1_9BACT</name>
<keyword evidence="1 2" id="KW-0238">DNA-binding</keyword>
<feature type="domain" description="HTH tetR-type" evidence="3">
    <location>
        <begin position="21"/>
        <end position="81"/>
    </location>
</feature>
<dbReference type="SUPFAM" id="SSF46689">
    <property type="entry name" value="Homeodomain-like"/>
    <property type="match status" value="1"/>
</dbReference>
<evidence type="ECO:0000313" key="4">
    <source>
        <dbReference type="EMBL" id="TWF32781.1"/>
    </source>
</evidence>
<accession>A0A561P3U1</accession>
<evidence type="ECO:0000313" key="5">
    <source>
        <dbReference type="Proteomes" id="UP000320811"/>
    </source>
</evidence>
<dbReference type="Proteomes" id="UP000320811">
    <property type="component" value="Unassembled WGS sequence"/>
</dbReference>
<keyword evidence="5" id="KW-1185">Reference proteome</keyword>
<dbReference type="InterPro" id="IPR009057">
    <property type="entry name" value="Homeodomain-like_sf"/>
</dbReference>
<dbReference type="RefSeq" id="WP_145674540.1">
    <property type="nucleotide sequence ID" value="NZ_VIWO01000013.1"/>
</dbReference>
<reference evidence="4 5" key="1">
    <citation type="submission" date="2019-06" db="EMBL/GenBank/DDBJ databases">
        <title>Sorghum-associated microbial communities from plants grown in Nebraska, USA.</title>
        <authorList>
            <person name="Schachtman D."/>
        </authorList>
    </citation>
    <scope>NUCLEOTIDE SEQUENCE [LARGE SCALE GENOMIC DNA]</scope>
    <source>
        <strain evidence="4 5">1209</strain>
    </source>
</reference>